<dbReference type="Pfam" id="PF04335">
    <property type="entry name" value="VirB8"/>
    <property type="match status" value="1"/>
</dbReference>
<evidence type="ECO:0000256" key="1">
    <source>
        <dbReference type="ARBA" id="ARBA00004167"/>
    </source>
</evidence>
<dbReference type="CDD" id="cd16424">
    <property type="entry name" value="VirB8"/>
    <property type="match status" value="1"/>
</dbReference>
<dbReference type="Gene3D" id="3.10.450.230">
    <property type="entry name" value="VirB8 protein"/>
    <property type="match status" value="1"/>
</dbReference>
<sequence>LYDFVGACNTFDPKRKQQLSDACHLFITPDIAREYEQLINPENPDNPYLTLDAKDWIEAQAYGMNKVGDVYQVSFRSYLHKWGTKDPVVTNYVANVKIDNTLKPRALGDRWVNPLGTLATVYRKSEELSRR</sequence>
<organism evidence="6 7">
    <name type="scientific">Vibrio cholerae</name>
    <dbReference type="NCBI Taxonomy" id="666"/>
    <lineage>
        <taxon>Bacteria</taxon>
        <taxon>Pseudomonadati</taxon>
        <taxon>Pseudomonadota</taxon>
        <taxon>Gammaproteobacteria</taxon>
        <taxon>Vibrionales</taxon>
        <taxon>Vibrionaceae</taxon>
        <taxon>Vibrio</taxon>
    </lineage>
</organism>
<dbReference type="InterPro" id="IPR007430">
    <property type="entry name" value="VirB8"/>
</dbReference>
<dbReference type="AlphaFoldDB" id="A0AAW4KYG4"/>
<gene>
    <name evidence="6" type="ORF">KIN13_22610</name>
</gene>
<evidence type="ECO:0000256" key="4">
    <source>
        <dbReference type="ARBA" id="ARBA00023136"/>
    </source>
</evidence>
<evidence type="ECO:0000256" key="3">
    <source>
        <dbReference type="ARBA" id="ARBA00022989"/>
    </source>
</evidence>
<dbReference type="RefSeq" id="WP_213421682.1">
    <property type="nucleotide sequence ID" value="NZ_JAHBND010001087.1"/>
</dbReference>
<evidence type="ECO:0000313" key="6">
    <source>
        <dbReference type="EMBL" id="MBS7676186.1"/>
    </source>
</evidence>
<keyword evidence="2" id="KW-0812">Transmembrane</keyword>
<reference evidence="6" key="1">
    <citation type="submission" date="2021-05" db="EMBL/GenBank/DDBJ databases">
        <authorList>
            <person name="Stine C."/>
        </authorList>
    </citation>
    <scope>NUCLEOTIDE SEQUENCE</scope>
    <source>
        <strain evidence="6">TDS0091212</strain>
    </source>
</reference>
<dbReference type="GO" id="GO:0016020">
    <property type="term" value="C:membrane"/>
    <property type="evidence" value="ECO:0007669"/>
    <property type="project" value="UniProtKB-SubCell"/>
</dbReference>
<evidence type="ECO:0000259" key="5">
    <source>
        <dbReference type="Pfam" id="PF04335"/>
    </source>
</evidence>
<reference evidence="6" key="2">
    <citation type="submission" date="2023-08" db="EMBL/GenBank/DDBJ databases">
        <title>Vibrio cholerae Outbreaks in Tanzania Exemplify Founder Flush: Simultaneous Increases in Population Size and Genetic Diversity.</title>
        <authorList>
            <person name="Debes A.K."/>
            <person name="Mohammed A."/>
            <person name="Maseke I."/>
            <person name="Almeida M."/>
            <person name="Li S."/>
            <person name="Matimba H."/>
            <person name="Joachim A."/>
            <person name="Mizinduko M."/>
            <person name="Nyanga S."/>
            <person name="Kelly M."/>
            <person name="Kachwamba Y."/>
            <person name="Schaffer A.M."/>
            <person name="Nyanga A.S."/>
            <person name="Mghamba J."/>
            <person name="Mosha F.S."/>
            <person name="Sack D.A."/>
            <person name="Stine O.C."/>
        </authorList>
    </citation>
    <scope>NUCLEOTIDE SEQUENCE</scope>
    <source>
        <strain evidence="6">TDS0091212</strain>
    </source>
</reference>
<proteinExistence type="predicted"/>
<dbReference type="EMBL" id="JAHBND010001087">
    <property type="protein sequence ID" value="MBS7676186.1"/>
    <property type="molecule type" value="Genomic_DNA"/>
</dbReference>
<keyword evidence="3" id="KW-1133">Transmembrane helix</keyword>
<evidence type="ECO:0000313" key="7">
    <source>
        <dbReference type="Proteomes" id="UP001196338"/>
    </source>
</evidence>
<feature type="non-terminal residue" evidence="6">
    <location>
        <position position="1"/>
    </location>
</feature>
<evidence type="ECO:0000256" key="2">
    <source>
        <dbReference type="ARBA" id="ARBA00022692"/>
    </source>
</evidence>
<name>A0AAW4KYG4_VIBCL</name>
<comment type="subcellular location">
    <subcellularLocation>
        <location evidence="1">Membrane</location>
        <topology evidence="1">Single-pass membrane protein</topology>
    </subcellularLocation>
</comment>
<accession>A0AAW4KYG4</accession>
<dbReference type="Proteomes" id="UP001196338">
    <property type="component" value="Unassembled WGS sequence"/>
</dbReference>
<feature type="domain" description="Bacterial virulence protein VirB8" evidence="5">
    <location>
        <begin position="3"/>
        <end position="127"/>
    </location>
</feature>
<dbReference type="SUPFAM" id="SSF54427">
    <property type="entry name" value="NTF2-like"/>
    <property type="match status" value="1"/>
</dbReference>
<keyword evidence="4" id="KW-0472">Membrane</keyword>
<comment type="caution">
    <text evidence="6">The sequence shown here is derived from an EMBL/GenBank/DDBJ whole genome shotgun (WGS) entry which is preliminary data.</text>
</comment>
<protein>
    <submittedName>
        <fullName evidence="6">Type IV secretion system protein</fullName>
    </submittedName>
</protein>
<dbReference type="InterPro" id="IPR032710">
    <property type="entry name" value="NTF2-like_dom_sf"/>
</dbReference>